<feature type="transmembrane region" description="Helical" evidence="8">
    <location>
        <begin position="81"/>
        <end position="101"/>
    </location>
</feature>
<dbReference type="GO" id="GO:0005886">
    <property type="term" value="C:plasma membrane"/>
    <property type="evidence" value="ECO:0007669"/>
    <property type="project" value="UniProtKB-SubCell"/>
</dbReference>
<dbReference type="PROSITE" id="PS50850">
    <property type="entry name" value="MFS"/>
    <property type="match status" value="1"/>
</dbReference>
<dbReference type="EMBL" id="CP045483">
    <property type="protein sequence ID" value="QGR19891.1"/>
    <property type="molecule type" value="Genomic_DNA"/>
</dbReference>
<organism evidence="10 11">
    <name type="scientific">Stygiolobus azoricus</name>
    <dbReference type="NCBI Taxonomy" id="41675"/>
    <lineage>
        <taxon>Archaea</taxon>
        <taxon>Thermoproteota</taxon>
        <taxon>Thermoprotei</taxon>
        <taxon>Sulfolobales</taxon>
        <taxon>Sulfolobaceae</taxon>
        <taxon>Stygiolobus</taxon>
    </lineage>
</organism>
<feature type="transmembrane region" description="Helical" evidence="8">
    <location>
        <begin position="248"/>
        <end position="267"/>
    </location>
</feature>
<dbReference type="SUPFAM" id="SSF103473">
    <property type="entry name" value="MFS general substrate transporter"/>
    <property type="match status" value="1"/>
</dbReference>
<keyword evidence="6 8" id="KW-1133">Transmembrane helix</keyword>
<evidence type="ECO:0000256" key="4">
    <source>
        <dbReference type="ARBA" id="ARBA00022692"/>
    </source>
</evidence>
<dbReference type="Gene3D" id="1.20.1250.20">
    <property type="entry name" value="MFS general substrate transporter like domains"/>
    <property type="match status" value="2"/>
</dbReference>
<feature type="transmembrane region" description="Helical" evidence="8">
    <location>
        <begin position="50"/>
        <end position="69"/>
    </location>
</feature>
<name>A0A650CPX8_9CREN</name>
<evidence type="ECO:0000313" key="11">
    <source>
        <dbReference type="Proteomes" id="UP000423396"/>
    </source>
</evidence>
<dbReference type="PANTHER" id="PTHR43528:SF1">
    <property type="entry name" value="ALPHA-KETOGLUTARATE PERMEASE"/>
    <property type="match status" value="1"/>
</dbReference>
<dbReference type="RefSeq" id="WP_156007127.1">
    <property type="nucleotide sequence ID" value="NZ_CP045483.1"/>
</dbReference>
<feature type="transmembrane region" description="Helical" evidence="8">
    <location>
        <begin position="146"/>
        <end position="169"/>
    </location>
</feature>
<keyword evidence="2" id="KW-0813">Transport</keyword>
<dbReference type="InterPro" id="IPR036259">
    <property type="entry name" value="MFS_trans_sf"/>
</dbReference>
<feature type="domain" description="Major facilitator superfamily (MFS) profile" evidence="9">
    <location>
        <begin position="1"/>
        <end position="431"/>
    </location>
</feature>
<dbReference type="OrthoDB" id="117970at2157"/>
<dbReference type="GO" id="GO:0015293">
    <property type="term" value="F:symporter activity"/>
    <property type="evidence" value="ECO:0007669"/>
    <property type="project" value="UniProtKB-KW"/>
</dbReference>
<feature type="transmembrane region" description="Helical" evidence="8">
    <location>
        <begin position="310"/>
        <end position="332"/>
    </location>
</feature>
<sequence>MKTVTEKVDEAKWNINHWKLFISLSLGYLMWGLITSIAPLTYSLAKGNPIYIALPALYPLIGTLLLPYLSDKVLGRKKTFYITLILYLAGALIVSATAYYISSSSVAFLPLVLVGLLLANIGVEGEVPTGLSYAAENFPLKWREKLLILIPNFDNIGITVAALLSLIAFSQISSPTFVMEVLGFSAILVSVFLILVRFSLPESVRWLVTKGKVNEAEKNAELLLTKGEDTTTPMKNNRVYKLPLITRYLFLVILGVSQYLTFGLMAYTIADYYFSNNQYYLSTIIFVASLATVLAGFLAAYIVDKIRTRFYVMLSYIGGTITMLPILALVMIASSITGTYLVMFYILLALNMLFSEFAWGSRTILEPLLFPTQNRAFLIGLVRAIPIVSYAISVYLTSSIPLVNYVLLNLILWGMGAVASLWWFFRGYDTNLVPLEEITTENLSQQG</sequence>
<feature type="transmembrane region" description="Helical" evidence="8">
    <location>
        <begin position="279"/>
        <end position="303"/>
    </location>
</feature>
<dbReference type="PANTHER" id="PTHR43528">
    <property type="entry name" value="ALPHA-KETOGLUTARATE PERMEASE"/>
    <property type="match status" value="1"/>
</dbReference>
<dbReference type="AlphaFoldDB" id="A0A650CPX8"/>
<feature type="transmembrane region" description="Helical" evidence="8">
    <location>
        <begin position="376"/>
        <end position="396"/>
    </location>
</feature>
<feature type="transmembrane region" description="Helical" evidence="8">
    <location>
        <begin position="20"/>
        <end position="44"/>
    </location>
</feature>
<evidence type="ECO:0000256" key="2">
    <source>
        <dbReference type="ARBA" id="ARBA00022448"/>
    </source>
</evidence>
<proteinExistence type="predicted"/>
<dbReference type="InterPro" id="IPR051084">
    <property type="entry name" value="H+-coupled_symporters"/>
</dbReference>
<dbReference type="GeneID" id="42798965"/>
<feature type="transmembrane region" description="Helical" evidence="8">
    <location>
        <begin position="402"/>
        <end position="425"/>
    </location>
</feature>
<feature type="transmembrane region" description="Helical" evidence="8">
    <location>
        <begin position="181"/>
        <end position="200"/>
    </location>
</feature>
<keyword evidence="11" id="KW-1185">Reference proteome</keyword>
<dbReference type="InterPro" id="IPR020846">
    <property type="entry name" value="MFS_dom"/>
</dbReference>
<protein>
    <submittedName>
        <fullName evidence="10">MFS transporter</fullName>
    </submittedName>
</protein>
<feature type="transmembrane region" description="Helical" evidence="8">
    <location>
        <begin position="107"/>
        <end position="125"/>
    </location>
</feature>
<gene>
    <name evidence="10" type="ORF">D1868_07800</name>
</gene>
<feature type="transmembrane region" description="Helical" evidence="8">
    <location>
        <begin position="338"/>
        <end position="355"/>
    </location>
</feature>
<evidence type="ECO:0000256" key="5">
    <source>
        <dbReference type="ARBA" id="ARBA00022847"/>
    </source>
</evidence>
<keyword evidence="4 8" id="KW-0812">Transmembrane</keyword>
<keyword evidence="7 8" id="KW-0472">Membrane</keyword>
<evidence type="ECO:0000256" key="8">
    <source>
        <dbReference type="SAM" id="Phobius"/>
    </source>
</evidence>
<dbReference type="InterPro" id="IPR005828">
    <property type="entry name" value="MFS_sugar_transport-like"/>
</dbReference>
<accession>A0A650CPX8</accession>
<dbReference type="Pfam" id="PF00083">
    <property type="entry name" value="Sugar_tr"/>
    <property type="match status" value="1"/>
</dbReference>
<evidence type="ECO:0000256" key="7">
    <source>
        <dbReference type="ARBA" id="ARBA00023136"/>
    </source>
</evidence>
<keyword evidence="5" id="KW-0769">Symport</keyword>
<evidence type="ECO:0000256" key="3">
    <source>
        <dbReference type="ARBA" id="ARBA00022475"/>
    </source>
</evidence>
<dbReference type="KEGG" id="sazo:D1868_07800"/>
<reference evidence="10 11" key="1">
    <citation type="submission" date="2019-10" db="EMBL/GenBank/DDBJ databases">
        <title>Genome Sequences from Six Type Strain Members of the Archaeal Family Sulfolobaceae: Acidianus ambivalens, Acidianus infernus, Metallosphaera prunae, Stygiolobus azoricus, Sulfolobus metallicus, and Sulfurisphaera ohwakuensis.</title>
        <authorList>
            <person name="Counts J.A."/>
            <person name="Kelly R.M."/>
        </authorList>
    </citation>
    <scope>NUCLEOTIDE SEQUENCE [LARGE SCALE GENOMIC DNA]</scope>
    <source>
        <strain evidence="10 11">FC6</strain>
    </source>
</reference>
<keyword evidence="3" id="KW-1003">Cell membrane</keyword>
<comment type="subcellular location">
    <subcellularLocation>
        <location evidence="1">Cell membrane</location>
        <topology evidence="1">Multi-pass membrane protein</topology>
    </subcellularLocation>
</comment>
<dbReference type="Proteomes" id="UP000423396">
    <property type="component" value="Chromosome"/>
</dbReference>
<evidence type="ECO:0000313" key="10">
    <source>
        <dbReference type="EMBL" id="QGR19891.1"/>
    </source>
</evidence>
<evidence type="ECO:0000256" key="1">
    <source>
        <dbReference type="ARBA" id="ARBA00004651"/>
    </source>
</evidence>
<evidence type="ECO:0000259" key="9">
    <source>
        <dbReference type="PROSITE" id="PS50850"/>
    </source>
</evidence>
<evidence type="ECO:0000256" key="6">
    <source>
        <dbReference type="ARBA" id="ARBA00022989"/>
    </source>
</evidence>